<protein>
    <submittedName>
        <fullName evidence="2">Uncharacterized protein</fullName>
    </submittedName>
</protein>
<keyword evidence="1" id="KW-1133">Transmembrane helix</keyword>
<sequence length="63" mass="7394">MKYRNALPPNAAFIFRILDFNAAFNPLFFPDTLRLKMLHIIIILTIIFITAAFKIKKKIMLKI</sequence>
<proteinExistence type="predicted"/>
<keyword evidence="1" id="KW-0472">Membrane</keyword>
<evidence type="ECO:0000313" key="2">
    <source>
        <dbReference type="EMBL" id="RNA34537.1"/>
    </source>
</evidence>
<organism evidence="2 3">
    <name type="scientific">Brachionus plicatilis</name>
    <name type="common">Marine rotifer</name>
    <name type="synonym">Brachionus muelleri</name>
    <dbReference type="NCBI Taxonomy" id="10195"/>
    <lineage>
        <taxon>Eukaryota</taxon>
        <taxon>Metazoa</taxon>
        <taxon>Spiralia</taxon>
        <taxon>Gnathifera</taxon>
        <taxon>Rotifera</taxon>
        <taxon>Eurotatoria</taxon>
        <taxon>Monogononta</taxon>
        <taxon>Pseudotrocha</taxon>
        <taxon>Ploima</taxon>
        <taxon>Brachionidae</taxon>
        <taxon>Brachionus</taxon>
    </lineage>
</organism>
<accession>A0A3M7SFX6</accession>
<comment type="caution">
    <text evidence="2">The sequence shown here is derived from an EMBL/GenBank/DDBJ whole genome shotgun (WGS) entry which is preliminary data.</text>
</comment>
<gene>
    <name evidence="2" type="ORF">BpHYR1_006101</name>
</gene>
<evidence type="ECO:0000256" key="1">
    <source>
        <dbReference type="SAM" id="Phobius"/>
    </source>
</evidence>
<dbReference type="AlphaFoldDB" id="A0A3M7SFX6"/>
<keyword evidence="3" id="KW-1185">Reference proteome</keyword>
<evidence type="ECO:0000313" key="3">
    <source>
        <dbReference type="Proteomes" id="UP000276133"/>
    </source>
</evidence>
<dbReference type="EMBL" id="REGN01001459">
    <property type="protein sequence ID" value="RNA34537.1"/>
    <property type="molecule type" value="Genomic_DNA"/>
</dbReference>
<dbReference type="Proteomes" id="UP000276133">
    <property type="component" value="Unassembled WGS sequence"/>
</dbReference>
<feature type="transmembrane region" description="Helical" evidence="1">
    <location>
        <begin position="37"/>
        <end position="55"/>
    </location>
</feature>
<keyword evidence="1" id="KW-0812">Transmembrane</keyword>
<reference evidence="2 3" key="1">
    <citation type="journal article" date="2018" name="Sci. Rep.">
        <title>Genomic signatures of local adaptation to the degree of environmental predictability in rotifers.</title>
        <authorList>
            <person name="Franch-Gras L."/>
            <person name="Hahn C."/>
            <person name="Garcia-Roger E.M."/>
            <person name="Carmona M.J."/>
            <person name="Serra M."/>
            <person name="Gomez A."/>
        </authorList>
    </citation>
    <scope>NUCLEOTIDE SEQUENCE [LARGE SCALE GENOMIC DNA]</scope>
    <source>
        <strain evidence="2">HYR1</strain>
    </source>
</reference>
<name>A0A3M7SFX6_BRAPC</name>